<evidence type="ECO:0000313" key="2">
    <source>
        <dbReference type="EMBL" id="KAL2871576.1"/>
    </source>
</evidence>
<organism evidence="2 3">
    <name type="scientific">Aspergillus lucknowensis</name>
    <dbReference type="NCBI Taxonomy" id="176173"/>
    <lineage>
        <taxon>Eukaryota</taxon>
        <taxon>Fungi</taxon>
        <taxon>Dikarya</taxon>
        <taxon>Ascomycota</taxon>
        <taxon>Pezizomycotina</taxon>
        <taxon>Eurotiomycetes</taxon>
        <taxon>Eurotiomycetidae</taxon>
        <taxon>Eurotiales</taxon>
        <taxon>Aspergillaceae</taxon>
        <taxon>Aspergillus</taxon>
        <taxon>Aspergillus subgen. Nidulantes</taxon>
    </lineage>
</organism>
<dbReference type="RefSeq" id="XP_070890555.1">
    <property type="nucleotide sequence ID" value="XM_071025009.1"/>
</dbReference>
<gene>
    <name evidence="2" type="ORF">BJX67DRAFT_166217</name>
</gene>
<feature type="region of interest" description="Disordered" evidence="1">
    <location>
        <begin position="1"/>
        <end position="57"/>
    </location>
</feature>
<evidence type="ECO:0000256" key="1">
    <source>
        <dbReference type="SAM" id="MobiDB-lite"/>
    </source>
</evidence>
<dbReference type="GeneID" id="98140081"/>
<accession>A0ABR4M4P7</accession>
<comment type="caution">
    <text evidence="2">The sequence shown here is derived from an EMBL/GenBank/DDBJ whole genome shotgun (WGS) entry which is preliminary data.</text>
</comment>
<keyword evidence="3" id="KW-1185">Reference proteome</keyword>
<protein>
    <submittedName>
        <fullName evidence="2">Uncharacterized protein</fullName>
    </submittedName>
</protein>
<dbReference type="Proteomes" id="UP001610432">
    <property type="component" value="Unassembled WGS sequence"/>
</dbReference>
<name>A0ABR4M4P7_9EURO</name>
<reference evidence="2 3" key="1">
    <citation type="submission" date="2024-07" db="EMBL/GenBank/DDBJ databases">
        <title>Section-level genome sequencing and comparative genomics of Aspergillus sections Usti and Cavernicolus.</title>
        <authorList>
            <consortium name="Lawrence Berkeley National Laboratory"/>
            <person name="Nybo J.L."/>
            <person name="Vesth T.C."/>
            <person name="Theobald S."/>
            <person name="Frisvad J.C."/>
            <person name="Larsen T.O."/>
            <person name="Kjaerboelling I."/>
            <person name="Rothschild-Mancinelli K."/>
            <person name="Lyhne E.K."/>
            <person name="Kogle M.E."/>
            <person name="Barry K."/>
            <person name="Clum A."/>
            <person name="Na H."/>
            <person name="Ledsgaard L."/>
            <person name="Lin J."/>
            <person name="Lipzen A."/>
            <person name="Kuo A."/>
            <person name="Riley R."/>
            <person name="Mondo S."/>
            <person name="Labutti K."/>
            <person name="Haridas S."/>
            <person name="Pangalinan J."/>
            <person name="Salamov A.A."/>
            <person name="Simmons B.A."/>
            <person name="Magnuson J.K."/>
            <person name="Chen J."/>
            <person name="Drula E."/>
            <person name="Henrissat B."/>
            <person name="Wiebenga A."/>
            <person name="Lubbers R.J."/>
            <person name="Gomes A.C."/>
            <person name="Macurrencykelacurrency M.R."/>
            <person name="Stajich J."/>
            <person name="Grigoriev I.V."/>
            <person name="Mortensen U.H."/>
            <person name="De Vries R.P."/>
            <person name="Baker S.E."/>
            <person name="Andersen M.R."/>
        </authorList>
    </citation>
    <scope>NUCLEOTIDE SEQUENCE [LARGE SCALE GENOMIC DNA]</scope>
    <source>
        <strain evidence="2 3">CBS 449.75</strain>
    </source>
</reference>
<evidence type="ECO:0000313" key="3">
    <source>
        <dbReference type="Proteomes" id="UP001610432"/>
    </source>
</evidence>
<dbReference type="EMBL" id="JBFXLQ010000003">
    <property type="protein sequence ID" value="KAL2871576.1"/>
    <property type="molecule type" value="Genomic_DNA"/>
</dbReference>
<proteinExistence type="predicted"/>
<sequence length="151" mass="16421">MLRSLNTGSYGPRLKQRRQPHRGFTFFPRGVRGDWNGPPERLGNSDGQPENVRPAGLEPSRQALSGAAMMTDARSNSPMSAGVGCPRCPASSHIIEILASALLFSPERWRPIPSRSLRLNYSRRSKGCPGPSAPGPMAVNTAKLVASWTKR</sequence>